<keyword evidence="3" id="KW-0418">Kinase</keyword>
<name>K1SUV8_9ZZZZ</name>
<gene>
    <name evidence="3" type="ORF">LEA_17609</name>
</gene>
<dbReference type="GO" id="GO:0016301">
    <property type="term" value="F:kinase activity"/>
    <property type="evidence" value="ECO:0007669"/>
    <property type="project" value="UniProtKB-KW"/>
</dbReference>
<dbReference type="EMBL" id="AJWY01012056">
    <property type="protein sequence ID" value="EKC51026.1"/>
    <property type="molecule type" value="Genomic_DNA"/>
</dbReference>
<feature type="coiled-coil region" evidence="1">
    <location>
        <begin position="141"/>
        <end position="168"/>
    </location>
</feature>
<keyword evidence="2" id="KW-0472">Membrane</keyword>
<accession>K1SUV8</accession>
<feature type="transmembrane region" description="Helical" evidence="2">
    <location>
        <begin position="66"/>
        <end position="85"/>
    </location>
</feature>
<keyword evidence="2" id="KW-1133">Transmembrane helix</keyword>
<feature type="transmembrane region" description="Helical" evidence="2">
    <location>
        <begin position="91"/>
        <end position="118"/>
    </location>
</feature>
<feature type="non-terminal residue" evidence="3">
    <location>
        <position position="170"/>
    </location>
</feature>
<sequence>MGLVVIAEPIGYIIYLTLAGGVFEHEIVGYYFVVFVMEVFLLLVVELFCKIKAGKNVRVSLLPKEIAYTLELIPFASVVSCFLLIEIAGEIMSADTMILCMCVIFSIVVTNYIVFLMVHKYTGMAEKRLEEEMIYQEIAYNNEYYQDVEKYQEQIQDIKHDMKNKLAVLY</sequence>
<proteinExistence type="predicted"/>
<dbReference type="AlphaFoldDB" id="K1SUV8"/>
<keyword evidence="1" id="KW-0175">Coiled coil</keyword>
<evidence type="ECO:0000313" key="3">
    <source>
        <dbReference type="EMBL" id="EKC51026.1"/>
    </source>
</evidence>
<protein>
    <submittedName>
        <fullName evidence="3">Histidine kinase-, DNA gyrase B-, and HSP90-like ATPase</fullName>
    </submittedName>
</protein>
<comment type="caution">
    <text evidence="3">The sequence shown here is derived from an EMBL/GenBank/DDBJ whole genome shotgun (WGS) entry which is preliminary data.</text>
</comment>
<keyword evidence="3" id="KW-0808">Transferase</keyword>
<evidence type="ECO:0000256" key="2">
    <source>
        <dbReference type="SAM" id="Phobius"/>
    </source>
</evidence>
<organism evidence="3">
    <name type="scientific">human gut metagenome</name>
    <dbReference type="NCBI Taxonomy" id="408170"/>
    <lineage>
        <taxon>unclassified sequences</taxon>
        <taxon>metagenomes</taxon>
        <taxon>organismal metagenomes</taxon>
    </lineage>
</organism>
<keyword evidence="2" id="KW-0812">Transmembrane</keyword>
<evidence type="ECO:0000256" key="1">
    <source>
        <dbReference type="SAM" id="Coils"/>
    </source>
</evidence>
<feature type="transmembrane region" description="Helical" evidence="2">
    <location>
        <begin position="27"/>
        <end position="45"/>
    </location>
</feature>
<reference evidence="3" key="1">
    <citation type="journal article" date="2013" name="Environ. Microbiol.">
        <title>Microbiota from the distal guts of lean and obese adolescents exhibit partial functional redundancy besides clear differences in community structure.</title>
        <authorList>
            <person name="Ferrer M."/>
            <person name="Ruiz A."/>
            <person name="Lanza F."/>
            <person name="Haange S.B."/>
            <person name="Oberbach A."/>
            <person name="Till H."/>
            <person name="Bargiela R."/>
            <person name="Campoy C."/>
            <person name="Segura M.T."/>
            <person name="Richter M."/>
            <person name="von Bergen M."/>
            <person name="Seifert J."/>
            <person name="Suarez A."/>
        </authorList>
    </citation>
    <scope>NUCLEOTIDE SEQUENCE</scope>
</reference>